<keyword evidence="9" id="KW-0229">DNA integration</keyword>
<name>A0A0L6UZY3_9BASI</name>
<dbReference type="EMBL" id="LAVV01008089">
    <property type="protein sequence ID" value="KNZ53817.1"/>
    <property type="molecule type" value="Genomic_DNA"/>
</dbReference>
<dbReference type="SUPFAM" id="SSF53098">
    <property type="entry name" value="Ribonuclease H-like"/>
    <property type="match status" value="1"/>
</dbReference>
<keyword evidence="6" id="KW-0378">Hydrolase</keyword>
<keyword evidence="12" id="KW-0233">DNA recombination</keyword>
<dbReference type="InterPro" id="IPR012337">
    <property type="entry name" value="RNaseH-like_sf"/>
</dbReference>
<evidence type="ECO:0000256" key="7">
    <source>
        <dbReference type="ARBA" id="ARBA00022842"/>
    </source>
</evidence>
<gene>
    <name evidence="16" type="ORF">VP01_3128g1</name>
</gene>
<keyword evidence="8" id="KW-0694">RNA-binding</keyword>
<dbReference type="GO" id="GO:0015074">
    <property type="term" value="P:DNA integration"/>
    <property type="evidence" value="ECO:0007669"/>
    <property type="project" value="UniProtKB-KW"/>
</dbReference>
<dbReference type="GO" id="GO:0003723">
    <property type="term" value="F:RNA binding"/>
    <property type="evidence" value="ECO:0007669"/>
    <property type="project" value="UniProtKB-KW"/>
</dbReference>
<dbReference type="GO" id="GO:0004519">
    <property type="term" value="F:endonuclease activity"/>
    <property type="evidence" value="ECO:0007669"/>
    <property type="project" value="UniProtKB-KW"/>
</dbReference>
<evidence type="ECO:0000256" key="8">
    <source>
        <dbReference type="ARBA" id="ARBA00022884"/>
    </source>
</evidence>
<evidence type="ECO:0000313" key="17">
    <source>
        <dbReference type="Proteomes" id="UP000037035"/>
    </source>
</evidence>
<keyword evidence="17" id="KW-1185">Reference proteome</keyword>
<feature type="domain" description="Integrase catalytic" evidence="15">
    <location>
        <begin position="74"/>
        <end position="177"/>
    </location>
</feature>
<dbReference type="Proteomes" id="UP000037035">
    <property type="component" value="Unassembled WGS sequence"/>
</dbReference>
<keyword evidence="7" id="KW-0460">Magnesium</keyword>
<evidence type="ECO:0000313" key="16">
    <source>
        <dbReference type="EMBL" id="KNZ53817.1"/>
    </source>
</evidence>
<dbReference type="VEuPathDB" id="FungiDB:VP01_3128g1"/>
<evidence type="ECO:0000256" key="2">
    <source>
        <dbReference type="ARBA" id="ARBA00022695"/>
    </source>
</evidence>
<organism evidence="16 17">
    <name type="scientific">Puccinia sorghi</name>
    <dbReference type="NCBI Taxonomy" id="27349"/>
    <lineage>
        <taxon>Eukaryota</taxon>
        <taxon>Fungi</taxon>
        <taxon>Dikarya</taxon>
        <taxon>Basidiomycota</taxon>
        <taxon>Pucciniomycotina</taxon>
        <taxon>Pucciniomycetes</taxon>
        <taxon>Pucciniales</taxon>
        <taxon>Pucciniaceae</taxon>
        <taxon>Puccinia</taxon>
    </lineage>
</organism>
<evidence type="ECO:0000256" key="9">
    <source>
        <dbReference type="ARBA" id="ARBA00022908"/>
    </source>
</evidence>
<evidence type="ECO:0000256" key="3">
    <source>
        <dbReference type="ARBA" id="ARBA00022722"/>
    </source>
</evidence>
<evidence type="ECO:0000259" key="15">
    <source>
        <dbReference type="PROSITE" id="PS50994"/>
    </source>
</evidence>
<evidence type="ECO:0000256" key="1">
    <source>
        <dbReference type="ARBA" id="ARBA00022578"/>
    </source>
</evidence>
<dbReference type="InterPro" id="IPR001584">
    <property type="entry name" value="Integrase_cat-core"/>
</dbReference>
<dbReference type="GO" id="GO:0005634">
    <property type="term" value="C:nucleus"/>
    <property type="evidence" value="ECO:0007669"/>
    <property type="project" value="UniProtKB-ARBA"/>
</dbReference>
<keyword evidence="3" id="KW-0540">Nuclease</keyword>
<keyword evidence="4" id="KW-0479">Metal-binding</keyword>
<dbReference type="PANTHER" id="PTHR42648:SF11">
    <property type="entry name" value="TRANSPOSON TY4-P GAG-POL POLYPROTEIN"/>
    <property type="match status" value="1"/>
</dbReference>
<dbReference type="GO" id="GO:0003887">
    <property type="term" value="F:DNA-directed DNA polymerase activity"/>
    <property type="evidence" value="ECO:0007669"/>
    <property type="project" value="UniProtKB-KW"/>
</dbReference>
<dbReference type="GO" id="GO:0003964">
    <property type="term" value="F:RNA-directed DNA polymerase activity"/>
    <property type="evidence" value="ECO:0007669"/>
    <property type="project" value="UniProtKB-KW"/>
</dbReference>
<evidence type="ECO:0000256" key="14">
    <source>
        <dbReference type="ARBA" id="ARBA00049244"/>
    </source>
</evidence>
<keyword evidence="11" id="KW-0239">DNA-directed DNA polymerase</keyword>
<comment type="catalytic activity">
    <reaction evidence="13">
        <text>DNA(n) + a 2'-deoxyribonucleoside 5'-triphosphate = DNA(n+1) + diphosphate</text>
        <dbReference type="Rhea" id="RHEA:22508"/>
        <dbReference type="Rhea" id="RHEA-COMP:17339"/>
        <dbReference type="Rhea" id="RHEA-COMP:17340"/>
        <dbReference type="ChEBI" id="CHEBI:33019"/>
        <dbReference type="ChEBI" id="CHEBI:61560"/>
        <dbReference type="ChEBI" id="CHEBI:173112"/>
        <dbReference type="EC" id="2.7.7.49"/>
    </reaction>
</comment>
<evidence type="ECO:0000256" key="6">
    <source>
        <dbReference type="ARBA" id="ARBA00022801"/>
    </source>
</evidence>
<reference evidence="16 17" key="1">
    <citation type="submission" date="2015-08" db="EMBL/GenBank/DDBJ databases">
        <title>Next Generation Sequencing and Analysis of the Genome of Puccinia sorghi L Schw, the Causal Agent of Maize Common Rust.</title>
        <authorList>
            <person name="Rochi L."/>
            <person name="Burguener G."/>
            <person name="Darino M."/>
            <person name="Turjanski A."/>
            <person name="Kreff E."/>
            <person name="Dieguez M.J."/>
            <person name="Sacco F."/>
        </authorList>
    </citation>
    <scope>NUCLEOTIDE SEQUENCE [LARGE SCALE GENOMIC DNA]</scope>
    <source>
        <strain evidence="16 17">RO10H11247</strain>
    </source>
</reference>
<sequence>MFSVNNPDNVGEIKSQVVTNISQEKETLGELNEKLGHPSIQIIEPLLNESISTAENKSFKCKSWYLAGFPLVHKDDTTNVLISLIEMKYNCQGYYPTMFFSDGGGEFVGNILAKCLKERNIQRQILEPYHPEHNGRTERVNHTIVELMSANFNSSGIHKCFWNEILKSCCLGLNQIP</sequence>
<dbReference type="InterPro" id="IPR036397">
    <property type="entry name" value="RNaseH_sf"/>
</dbReference>
<dbReference type="GO" id="GO:0006310">
    <property type="term" value="P:DNA recombination"/>
    <property type="evidence" value="ECO:0007669"/>
    <property type="project" value="UniProtKB-KW"/>
</dbReference>
<keyword evidence="2" id="KW-0548">Nucleotidyltransferase</keyword>
<keyword evidence="10" id="KW-0695">RNA-directed DNA polymerase</keyword>
<keyword evidence="11" id="KW-0808">Transferase</keyword>
<keyword evidence="5" id="KW-0255">Endonuclease</keyword>
<dbReference type="PANTHER" id="PTHR42648">
    <property type="entry name" value="TRANSPOSASE, PUTATIVE-RELATED"/>
    <property type="match status" value="1"/>
</dbReference>
<dbReference type="OrthoDB" id="2847449at2759"/>
<dbReference type="InterPro" id="IPR039537">
    <property type="entry name" value="Retrotran_Ty1/copia-like"/>
</dbReference>
<dbReference type="GO" id="GO:0016787">
    <property type="term" value="F:hydrolase activity"/>
    <property type="evidence" value="ECO:0007669"/>
    <property type="project" value="UniProtKB-KW"/>
</dbReference>
<protein>
    <recommendedName>
        <fullName evidence="15">Integrase catalytic domain-containing protein</fullName>
    </recommendedName>
</protein>
<evidence type="ECO:0000256" key="11">
    <source>
        <dbReference type="ARBA" id="ARBA00022932"/>
    </source>
</evidence>
<dbReference type="Gene3D" id="3.30.420.10">
    <property type="entry name" value="Ribonuclease H-like superfamily/Ribonuclease H"/>
    <property type="match status" value="1"/>
</dbReference>
<evidence type="ECO:0000256" key="4">
    <source>
        <dbReference type="ARBA" id="ARBA00022723"/>
    </source>
</evidence>
<accession>A0A0L6UZY3</accession>
<comment type="caution">
    <text evidence="16">The sequence shown here is derived from an EMBL/GenBank/DDBJ whole genome shotgun (WGS) entry which is preliminary data.</text>
</comment>
<dbReference type="GO" id="GO:0046872">
    <property type="term" value="F:metal ion binding"/>
    <property type="evidence" value="ECO:0007669"/>
    <property type="project" value="UniProtKB-KW"/>
</dbReference>
<evidence type="ECO:0000256" key="5">
    <source>
        <dbReference type="ARBA" id="ARBA00022759"/>
    </source>
</evidence>
<keyword evidence="1" id="KW-0815">Transposition</keyword>
<comment type="catalytic activity">
    <reaction evidence="14">
        <text>DNA(n) + a 2'-deoxyribonucleoside 5'-triphosphate = DNA(n+1) + diphosphate</text>
        <dbReference type="Rhea" id="RHEA:22508"/>
        <dbReference type="Rhea" id="RHEA-COMP:17339"/>
        <dbReference type="Rhea" id="RHEA-COMP:17340"/>
        <dbReference type="ChEBI" id="CHEBI:33019"/>
        <dbReference type="ChEBI" id="CHEBI:61560"/>
        <dbReference type="ChEBI" id="CHEBI:173112"/>
        <dbReference type="EC" id="2.7.7.7"/>
    </reaction>
</comment>
<dbReference type="AlphaFoldDB" id="A0A0L6UZY3"/>
<dbReference type="GO" id="GO:0032196">
    <property type="term" value="P:transposition"/>
    <property type="evidence" value="ECO:0007669"/>
    <property type="project" value="UniProtKB-KW"/>
</dbReference>
<evidence type="ECO:0000256" key="13">
    <source>
        <dbReference type="ARBA" id="ARBA00048173"/>
    </source>
</evidence>
<dbReference type="PROSITE" id="PS50994">
    <property type="entry name" value="INTEGRASE"/>
    <property type="match status" value="1"/>
</dbReference>
<evidence type="ECO:0000256" key="12">
    <source>
        <dbReference type="ARBA" id="ARBA00023172"/>
    </source>
</evidence>
<proteinExistence type="predicted"/>
<evidence type="ECO:0000256" key="10">
    <source>
        <dbReference type="ARBA" id="ARBA00022918"/>
    </source>
</evidence>